<reference evidence="5" key="1">
    <citation type="journal article" date="2015" name="Nature">
        <title>Complex archaea that bridge the gap between prokaryotes and eukaryotes.</title>
        <authorList>
            <person name="Spang A."/>
            <person name="Saw J.H."/>
            <person name="Jorgensen S.L."/>
            <person name="Zaremba-Niedzwiedzka K."/>
            <person name="Martijn J."/>
            <person name="Lind A.E."/>
            <person name="van Eijk R."/>
            <person name="Schleper C."/>
            <person name="Guy L."/>
            <person name="Ettema T.J."/>
        </authorList>
    </citation>
    <scope>NUCLEOTIDE SEQUENCE</scope>
</reference>
<dbReference type="InterPro" id="IPR027434">
    <property type="entry name" value="Homing_endonucl"/>
</dbReference>
<feature type="domain" description="DOD-type homing endonuclease" evidence="4">
    <location>
        <begin position="458"/>
        <end position="613"/>
    </location>
</feature>
<evidence type="ECO:0000256" key="2">
    <source>
        <dbReference type="ARBA" id="ARBA00023000"/>
    </source>
</evidence>
<feature type="compositionally biased region" description="Acidic residues" evidence="3">
    <location>
        <begin position="926"/>
        <end position="935"/>
    </location>
</feature>
<dbReference type="SUPFAM" id="SSF55608">
    <property type="entry name" value="Homing endonucleases"/>
    <property type="match status" value="1"/>
</dbReference>
<dbReference type="InterPro" id="IPR036844">
    <property type="entry name" value="Hint_dom_sf"/>
</dbReference>
<accession>A0A0F9UHT2</accession>
<comment type="caution">
    <text evidence="5">The sequence shown here is derived from an EMBL/GenBank/DDBJ whole genome shotgun (WGS) entry which is preliminary data.</text>
</comment>
<dbReference type="InterPro" id="IPR004042">
    <property type="entry name" value="Intein_endonuc_central"/>
</dbReference>
<sequence length="935" mass="106336">MAFWNKWFSKNRGAPAGSYAALDPKAASFLKVIEQRLTAGDTDNFNALQTIQKALKTSAPMVGVPDIGFKGVRQQLFQRFNLIDLYGMAHNLSTLKTAILSLKQEVFRRGLEWLPAFVYRCASCEVDYTQKDLKDDRDENEVCPRCSEVLQTPDPAQRVRFERLMSKVNIFGQSFIRLLQTLEDDLNIVDDAFLFLSSEYTLGSEDGKPTIYRQVKQLYRLDPVFVEFDADSQNRPGMAHHVCLAHRDNLLEVPADEGWEHDWKGRCPIDGYPTFPVMFRYVPMSGAYGVKSGGISTDKESLYIVQGEVIHACYDDQTQVLTKQRGWQYFKDVSDTDVVMTLNQKTDVMEWQKPTSHFEYDGPEFMYSAQGGVKVAGNMLDLNVTPNHNLYVKVDDSDDYELIQAKEAYRKKLTFKLGADWNGEEIEKFILPGIPQSQGTKHDDLPHIEIAMDDWLEFLGWWLAEGSANSHIAGNAIIISQKLGTPTWHRIKALLDRMPFTVNLTGPKFYIRDKRLKTYILETFGIEKEDKSVSSHSRARFVPFEYKNLSQRQLRILFDALINADGCWIRDVEGKEIHGRNREYIENGVRGYFVSSSNRLLDDVQEIALKLGYSARLSKYKHETIHSTTQRVYFDLHTELSINVGHEDSNNRDDFSPNMAESKVYCCEVPNGVLLVRRMGYPVFAGNSKFSPSELYGYSPVLAVYEKALSLIGMDRYLYDYFFERQMPQGVITTVTDNPEDVEIRKEQILAETLNNPHHIPWLAVSSNTGQGKTEFVRFAYSLDELQFLPVQEYLERSVSGVYGVPGLFMGFDSGVGGLNNESQQVIRMSRGAMSSQDVYNTELFPQLLRAFGITDWKLTLIAAEERSDQAEWELKQAKVGWMSTAVSAGFGAKYDPDGDEFELTGEVKPRAEQEAEQAQMYGGEGDLEPPDSSI</sequence>
<dbReference type="Gene3D" id="3.10.28.10">
    <property type="entry name" value="Homing endonucleases"/>
    <property type="match status" value="1"/>
</dbReference>
<dbReference type="InterPro" id="IPR006141">
    <property type="entry name" value="Intein_N"/>
</dbReference>
<keyword evidence="2" id="KW-0651">Protein splicing</keyword>
<proteinExistence type="predicted"/>
<dbReference type="GO" id="GO:0016539">
    <property type="term" value="P:intein-mediated protein splicing"/>
    <property type="evidence" value="ECO:0007669"/>
    <property type="project" value="InterPro"/>
</dbReference>
<organism evidence="5">
    <name type="scientific">marine sediment metagenome</name>
    <dbReference type="NCBI Taxonomy" id="412755"/>
    <lineage>
        <taxon>unclassified sequences</taxon>
        <taxon>metagenomes</taxon>
        <taxon>ecological metagenomes</taxon>
    </lineage>
</organism>
<dbReference type="PROSITE" id="PS50819">
    <property type="entry name" value="INTEIN_ENDONUCLEASE"/>
    <property type="match status" value="1"/>
</dbReference>
<evidence type="ECO:0000256" key="3">
    <source>
        <dbReference type="SAM" id="MobiDB-lite"/>
    </source>
</evidence>
<dbReference type="AlphaFoldDB" id="A0A0F9UHT2"/>
<evidence type="ECO:0000256" key="1">
    <source>
        <dbReference type="ARBA" id="ARBA00022813"/>
    </source>
</evidence>
<name>A0A0F9UHT2_9ZZZZ</name>
<dbReference type="PROSITE" id="PS50817">
    <property type="entry name" value="INTEIN_N_TER"/>
    <property type="match status" value="1"/>
</dbReference>
<dbReference type="GO" id="GO:0004519">
    <property type="term" value="F:endonuclease activity"/>
    <property type="evidence" value="ECO:0007669"/>
    <property type="project" value="InterPro"/>
</dbReference>
<dbReference type="Gene3D" id="2.170.16.10">
    <property type="entry name" value="Hedgehog/Intein (Hint) domain"/>
    <property type="match status" value="1"/>
</dbReference>
<dbReference type="EMBL" id="LAZR01000143">
    <property type="protein sequence ID" value="KKN86917.1"/>
    <property type="molecule type" value="Genomic_DNA"/>
</dbReference>
<evidence type="ECO:0000313" key="5">
    <source>
        <dbReference type="EMBL" id="KKN86917.1"/>
    </source>
</evidence>
<gene>
    <name evidence="5" type="ORF">LCGC14_0264800</name>
</gene>
<protein>
    <recommendedName>
        <fullName evidence="4">DOD-type homing endonuclease domain-containing protein</fullName>
    </recommendedName>
</protein>
<evidence type="ECO:0000259" key="4">
    <source>
        <dbReference type="PROSITE" id="PS50819"/>
    </source>
</evidence>
<keyword evidence="1" id="KW-0068">Autocatalytic cleavage</keyword>
<feature type="region of interest" description="Disordered" evidence="3">
    <location>
        <begin position="898"/>
        <end position="935"/>
    </location>
</feature>
<dbReference type="SUPFAM" id="SSF51294">
    <property type="entry name" value="Hedgehog/intein (Hint) domain"/>
    <property type="match status" value="1"/>
</dbReference>